<dbReference type="EMBL" id="FQWM01000003">
    <property type="protein sequence ID" value="SHH14455.1"/>
    <property type="molecule type" value="Genomic_DNA"/>
</dbReference>
<dbReference type="InterPro" id="IPR051737">
    <property type="entry name" value="L-xylulose/Carbonyl_redctase"/>
</dbReference>
<accession>A0A1M5QK33</accession>
<dbReference type="GO" id="GO:0004090">
    <property type="term" value="F:carbonyl reductase (NADPH) activity"/>
    <property type="evidence" value="ECO:0007669"/>
    <property type="project" value="TreeGrafter"/>
</dbReference>
<dbReference type="PRINTS" id="PR00080">
    <property type="entry name" value="SDRFAMILY"/>
</dbReference>
<gene>
    <name evidence="4" type="ORF">SAMN04488044_2028</name>
</gene>
<keyword evidence="5" id="KW-1185">Reference proteome</keyword>
<reference evidence="5" key="1">
    <citation type="submission" date="2016-11" db="EMBL/GenBank/DDBJ databases">
        <authorList>
            <person name="Varghese N."/>
            <person name="Submissions S."/>
        </authorList>
    </citation>
    <scope>NUCLEOTIDE SEQUENCE [LARGE SCALE GENOMIC DNA]</scope>
    <source>
        <strain evidence="5">DSM 28223</strain>
    </source>
</reference>
<sequence length="252" mass="26094">MTTTLQGRTIIVTGAGSGIGLGVLKAVLAEGAVAVGIDYSDKAEATIREAGGLPFITDVRDAEAFAGAIKQARAETGRLDGMVNNAGLTLTAPFLDAEIEMWDQLWLTNQRSVLVGCQTAARIMVDDGRPGSLVNVASVHATASDLSYEGYAGTKGAIRAMGASMAWSLGPHRIRVNTLSPGLTMTEHVARVAEDPDTAKLFQSWHTDGAVPEVAEVAQAAVFLLSDASAALTGTEIVADKGTLARVCNVGV</sequence>
<proteinExistence type="inferred from homology"/>
<dbReference type="CDD" id="cd05233">
    <property type="entry name" value="SDR_c"/>
    <property type="match status" value="1"/>
</dbReference>
<dbReference type="PANTHER" id="PTHR44252">
    <property type="entry name" value="D-ERYTHRULOSE REDUCTASE"/>
    <property type="match status" value="1"/>
</dbReference>
<dbReference type="InterPro" id="IPR036291">
    <property type="entry name" value="NAD(P)-bd_dom_sf"/>
</dbReference>
<dbReference type="SUPFAM" id="SSF51735">
    <property type="entry name" value="NAD(P)-binding Rossmann-fold domains"/>
    <property type="match status" value="1"/>
</dbReference>
<dbReference type="Gene3D" id="3.40.50.720">
    <property type="entry name" value="NAD(P)-binding Rossmann-like Domain"/>
    <property type="match status" value="1"/>
</dbReference>
<dbReference type="PROSITE" id="PS00061">
    <property type="entry name" value="ADH_SHORT"/>
    <property type="match status" value="1"/>
</dbReference>
<dbReference type="AlphaFoldDB" id="A0A1M5QK33"/>
<evidence type="ECO:0000256" key="3">
    <source>
        <dbReference type="ARBA" id="ARBA00022857"/>
    </source>
</evidence>
<evidence type="ECO:0000256" key="1">
    <source>
        <dbReference type="ARBA" id="ARBA00006484"/>
    </source>
</evidence>
<dbReference type="GO" id="GO:0050038">
    <property type="term" value="F:L-xylulose reductase (NADPH) activity"/>
    <property type="evidence" value="ECO:0007669"/>
    <property type="project" value="TreeGrafter"/>
</dbReference>
<keyword evidence="3" id="KW-0521">NADP</keyword>
<dbReference type="PRINTS" id="PR00081">
    <property type="entry name" value="GDHRDH"/>
</dbReference>
<dbReference type="STRING" id="870908.SAMN04488044_2028"/>
<dbReference type="FunFam" id="3.40.50.720:FF:000084">
    <property type="entry name" value="Short-chain dehydrogenase reductase"/>
    <property type="match status" value="1"/>
</dbReference>
<protein>
    <submittedName>
        <fullName evidence="4">3-oxoacyl-[acyl-carrier protein] reductase</fullName>
    </submittedName>
</protein>
<dbReference type="OrthoDB" id="286404at2"/>
<evidence type="ECO:0000256" key="2">
    <source>
        <dbReference type="ARBA" id="ARBA00011881"/>
    </source>
</evidence>
<dbReference type="InterPro" id="IPR002347">
    <property type="entry name" value="SDR_fam"/>
</dbReference>
<dbReference type="Pfam" id="PF13561">
    <property type="entry name" value="adh_short_C2"/>
    <property type="match status" value="1"/>
</dbReference>
<name>A0A1M5QK33_9RHOB</name>
<dbReference type="InterPro" id="IPR020904">
    <property type="entry name" value="Sc_DH/Rdtase_CS"/>
</dbReference>
<evidence type="ECO:0000313" key="4">
    <source>
        <dbReference type="EMBL" id="SHH14455.1"/>
    </source>
</evidence>
<comment type="subunit">
    <text evidence="2">Homotetramer.</text>
</comment>
<evidence type="ECO:0000313" key="5">
    <source>
        <dbReference type="Proteomes" id="UP000184211"/>
    </source>
</evidence>
<dbReference type="GO" id="GO:0005997">
    <property type="term" value="P:xylulose metabolic process"/>
    <property type="evidence" value="ECO:0007669"/>
    <property type="project" value="TreeGrafter"/>
</dbReference>
<dbReference type="GO" id="GO:0006006">
    <property type="term" value="P:glucose metabolic process"/>
    <property type="evidence" value="ECO:0007669"/>
    <property type="project" value="TreeGrafter"/>
</dbReference>
<comment type="similarity">
    <text evidence="1">Belongs to the short-chain dehydrogenases/reductases (SDR) family.</text>
</comment>
<dbReference type="PANTHER" id="PTHR44252:SF3">
    <property type="entry name" value="D-ERYTHRULOSE REDUCTASE-RELATED"/>
    <property type="match status" value="1"/>
</dbReference>
<dbReference type="Proteomes" id="UP000184211">
    <property type="component" value="Unassembled WGS sequence"/>
</dbReference>
<dbReference type="RefSeq" id="WP_072792920.1">
    <property type="nucleotide sequence ID" value="NZ_FQWM01000003.1"/>
</dbReference>
<organism evidence="4 5">
    <name type="scientific">Cognatishimia maritima</name>
    <dbReference type="NCBI Taxonomy" id="870908"/>
    <lineage>
        <taxon>Bacteria</taxon>
        <taxon>Pseudomonadati</taxon>
        <taxon>Pseudomonadota</taxon>
        <taxon>Alphaproteobacteria</taxon>
        <taxon>Rhodobacterales</taxon>
        <taxon>Paracoccaceae</taxon>
        <taxon>Cognatishimia</taxon>
    </lineage>
</organism>